<protein>
    <recommendedName>
        <fullName evidence="8">C2H2-type domain-containing protein</fullName>
    </recommendedName>
</protein>
<accession>A0A1A8A8L7</accession>
<dbReference type="EMBL" id="HADY01012939">
    <property type="protein sequence ID" value="SBP51424.1"/>
    <property type="molecule type" value="Transcribed_RNA"/>
</dbReference>
<reference evidence="9" key="1">
    <citation type="submission" date="2016-05" db="EMBL/GenBank/DDBJ databases">
        <authorList>
            <person name="Lavstsen T."/>
            <person name="Jespersen J.S."/>
        </authorList>
    </citation>
    <scope>NUCLEOTIDE SEQUENCE</scope>
    <source>
        <tissue evidence="9">Brain</tissue>
    </source>
</reference>
<dbReference type="PROSITE" id="PS00028">
    <property type="entry name" value="ZINC_FINGER_C2H2_1"/>
    <property type="match status" value="2"/>
</dbReference>
<evidence type="ECO:0000256" key="6">
    <source>
        <dbReference type="ARBA" id="ARBA00023242"/>
    </source>
</evidence>
<feature type="domain" description="C2H2-type" evidence="8">
    <location>
        <begin position="38"/>
        <end position="65"/>
    </location>
</feature>
<dbReference type="SUPFAM" id="SSF57667">
    <property type="entry name" value="beta-beta-alpha zinc fingers"/>
    <property type="match status" value="1"/>
</dbReference>
<dbReference type="SMART" id="SM00355">
    <property type="entry name" value="ZnF_C2H2"/>
    <property type="match status" value="2"/>
</dbReference>
<evidence type="ECO:0000256" key="4">
    <source>
        <dbReference type="ARBA" id="ARBA00022771"/>
    </source>
</evidence>
<keyword evidence="6" id="KW-0539">Nucleus</keyword>
<sequence length="88" mass="10328">MSVHTGEKPFTCELCGQRFTQKTSLNRHTRIHTGQKPFACELCRQSFSRKTHLISHVRVHTGQKPFSCLKAVRYTEQRDRARDQNQKK</sequence>
<reference evidence="9" key="2">
    <citation type="submission" date="2016-06" db="EMBL/GenBank/DDBJ databases">
        <title>The genome of a short-lived fish provides insights into sex chromosome evolution and the genetic control of aging.</title>
        <authorList>
            <person name="Reichwald K."/>
            <person name="Felder M."/>
            <person name="Petzold A."/>
            <person name="Koch P."/>
            <person name="Groth M."/>
            <person name="Platzer M."/>
        </authorList>
    </citation>
    <scope>NUCLEOTIDE SEQUENCE</scope>
    <source>
        <tissue evidence="9">Brain</tissue>
    </source>
</reference>
<proteinExistence type="predicted"/>
<gene>
    <name evidence="9" type="primary">Nfu_g_1_011154</name>
</gene>
<evidence type="ECO:0000256" key="2">
    <source>
        <dbReference type="ARBA" id="ARBA00022723"/>
    </source>
</evidence>
<evidence type="ECO:0000313" key="9">
    <source>
        <dbReference type="EMBL" id="SBP51424.1"/>
    </source>
</evidence>
<keyword evidence="5" id="KW-0862">Zinc</keyword>
<feature type="domain" description="C2H2-type" evidence="8">
    <location>
        <begin position="10"/>
        <end position="37"/>
    </location>
</feature>
<evidence type="ECO:0000256" key="7">
    <source>
        <dbReference type="PROSITE-ProRule" id="PRU00042"/>
    </source>
</evidence>
<keyword evidence="4 7" id="KW-0863">Zinc-finger</keyword>
<evidence type="ECO:0000256" key="5">
    <source>
        <dbReference type="ARBA" id="ARBA00022833"/>
    </source>
</evidence>
<dbReference type="InterPro" id="IPR036236">
    <property type="entry name" value="Znf_C2H2_sf"/>
</dbReference>
<dbReference type="PANTHER" id="PTHR24394">
    <property type="entry name" value="ZINC FINGER PROTEIN"/>
    <property type="match status" value="1"/>
</dbReference>
<dbReference type="AlphaFoldDB" id="A0A1A8A8L7"/>
<dbReference type="FunFam" id="3.30.160.60:FF:000912">
    <property type="entry name" value="Zinc finger protein 660"/>
    <property type="match status" value="2"/>
</dbReference>
<evidence type="ECO:0000259" key="8">
    <source>
        <dbReference type="PROSITE" id="PS50157"/>
    </source>
</evidence>
<organism evidence="9">
    <name type="scientific">Nothobranchius furzeri</name>
    <name type="common">Turquoise killifish</name>
    <dbReference type="NCBI Taxonomy" id="105023"/>
    <lineage>
        <taxon>Eukaryota</taxon>
        <taxon>Metazoa</taxon>
        <taxon>Chordata</taxon>
        <taxon>Craniata</taxon>
        <taxon>Vertebrata</taxon>
        <taxon>Euteleostomi</taxon>
        <taxon>Actinopterygii</taxon>
        <taxon>Neopterygii</taxon>
        <taxon>Teleostei</taxon>
        <taxon>Neoteleostei</taxon>
        <taxon>Acanthomorphata</taxon>
        <taxon>Ovalentaria</taxon>
        <taxon>Atherinomorphae</taxon>
        <taxon>Cyprinodontiformes</taxon>
        <taxon>Nothobranchiidae</taxon>
        <taxon>Nothobranchius</taxon>
    </lineage>
</organism>
<dbReference type="GO" id="GO:0008270">
    <property type="term" value="F:zinc ion binding"/>
    <property type="evidence" value="ECO:0007669"/>
    <property type="project" value="UniProtKB-KW"/>
</dbReference>
<dbReference type="PANTHER" id="PTHR24394:SF44">
    <property type="entry name" value="ZINC FINGER PROTEIN 271-LIKE"/>
    <property type="match status" value="1"/>
</dbReference>
<dbReference type="PROSITE" id="PS50157">
    <property type="entry name" value="ZINC_FINGER_C2H2_2"/>
    <property type="match status" value="2"/>
</dbReference>
<comment type="subcellular location">
    <subcellularLocation>
        <location evidence="1">Nucleus</location>
    </subcellularLocation>
</comment>
<keyword evidence="2" id="KW-0479">Metal-binding</keyword>
<dbReference type="Gene3D" id="3.30.160.60">
    <property type="entry name" value="Classic Zinc Finger"/>
    <property type="match status" value="2"/>
</dbReference>
<dbReference type="InterPro" id="IPR013087">
    <property type="entry name" value="Znf_C2H2_type"/>
</dbReference>
<name>A0A1A8A8L7_NOTFU</name>
<keyword evidence="3" id="KW-0677">Repeat</keyword>
<dbReference type="Pfam" id="PF00096">
    <property type="entry name" value="zf-C2H2"/>
    <property type="match status" value="2"/>
</dbReference>
<evidence type="ECO:0000256" key="3">
    <source>
        <dbReference type="ARBA" id="ARBA00022737"/>
    </source>
</evidence>
<evidence type="ECO:0000256" key="1">
    <source>
        <dbReference type="ARBA" id="ARBA00004123"/>
    </source>
</evidence>
<dbReference type="GO" id="GO:0005634">
    <property type="term" value="C:nucleus"/>
    <property type="evidence" value="ECO:0007669"/>
    <property type="project" value="UniProtKB-SubCell"/>
</dbReference>
<dbReference type="GO" id="GO:0000981">
    <property type="term" value="F:DNA-binding transcription factor activity, RNA polymerase II-specific"/>
    <property type="evidence" value="ECO:0007669"/>
    <property type="project" value="TreeGrafter"/>
</dbReference>